<dbReference type="EMBL" id="MLYO01000113">
    <property type="protein sequence ID" value="OIJ87464.1"/>
    <property type="molecule type" value="Genomic_DNA"/>
</dbReference>
<dbReference type="InterPro" id="IPR051604">
    <property type="entry name" value="Ergot_Alk_Oxidoreductase"/>
</dbReference>
<comment type="caution">
    <text evidence="2">The sequence shown here is derived from an EMBL/GenBank/DDBJ whole genome shotgun (WGS) entry which is preliminary data.</text>
</comment>
<dbReference type="OrthoDB" id="9771302at2"/>
<keyword evidence="3" id="KW-1185">Reference proteome</keyword>
<organism evidence="2 3">
    <name type="scientific">Streptomyces monashensis</name>
    <dbReference type="NCBI Taxonomy" id="1678012"/>
    <lineage>
        <taxon>Bacteria</taxon>
        <taxon>Bacillati</taxon>
        <taxon>Actinomycetota</taxon>
        <taxon>Actinomycetes</taxon>
        <taxon>Kitasatosporales</taxon>
        <taxon>Streptomycetaceae</taxon>
        <taxon>Streptomyces</taxon>
    </lineage>
</organism>
<accession>A0A1S2P327</accession>
<proteinExistence type="predicted"/>
<dbReference type="InterPro" id="IPR002347">
    <property type="entry name" value="SDR_fam"/>
</dbReference>
<dbReference type="Pfam" id="PF13460">
    <property type="entry name" value="NAD_binding_10"/>
    <property type="match status" value="1"/>
</dbReference>
<dbReference type="RefSeq" id="WP_071386404.1">
    <property type="nucleotide sequence ID" value="NZ_MLYO01000113.1"/>
</dbReference>
<dbReference type="InterPro" id="IPR036291">
    <property type="entry name" value="NAD(P)-bd_dom_sf"/>
</dbReference>
<evidence type="ECO:0000259" key="1">
    <source>
        <dbReference type="Pfam" id="PF13460"/>
    </source>
</evidence>
<dbReference type="PRINTS" id="PR00081">
    <property type="entry name" value="GDHRDH"/>
</dbReference>
<evidence type="ECO:0000313" key="2">
    <source>
        <dbReference type="EMBL" id="OIJ87464.1"/>
    </source>
</evidence>
<evidence type="ECO:0000313" key="3">
    <source>
        <dbReference type="Proteomes" id="UP000179642"/>
    </source>
</evidence>
<dbReference type="Proteomes" id="UP000179642">
    <property type="component" value="Unassembled WGS sequence"/>
</dbReference>
<dbReference type="InterPro" id="IPR016040">
    <property type="entry name" value="NAD(P)-bd_dom"/>
</dbReference>
<dbReference type="PANTHER" id="PTHR43162">
    <property type="match status" value="1"/>
</dbReference>
<dbReference type="PANTHER" id="PTHR43162:SF1">
    <property type="entry name" value="PRESTALK A DIFFERENTIATION PROTEIN A"/>
    <property type="match status" value="1"/>
</dbReference>
<gene>
    <name evidence="2" type="ORF">BIV23_42875</name>
</gene>
<dbReference type="Gene3D" id="3.40.50.720">
    <property type="entry name" value="NAD(P)-binding Rossmann-like Domain"/>
    <property type="match status" value="1"/>
</dbReference>
<name>A0A1S2P327_9ACTN</name>
<reference evidence="2 3" key="1">
    <citation type="submission" date="2016-10" db="EMBL/GenBank/DDBJ databases">
        <title>Genome sequence of Streptomyces sp. MUSC 1.</title>
        <authorList>
            <person name="Lee L.-H."/>
            <person name="Ser H.-L."/>
            <person name="Law J.W.-F."/>
        </authorList>
    </citation>
    <scope>NUCLEOTIDE SEQUENCE [LARGE SCALE GENOMIC DNA]</scope>
    <source>
        <strain evidence="2 3">MUSC 1</strain>
    </source>
</reference>
<sequence length="260" mass="27408">MTTILVTGGTGTLGRRVTERLRADGQVVRVLSRHTQPYAVDLRAGGAGLDAALAGVRTVVHCASSPRGGDEQAAGHLVSAARRAGVTHLVYISIVGVDRVPFGYYRSKLAVERLTAESGLGFTVLRTTQFHDLVATVLGTLARSPVLPLPAGVPDQPVEVAEVADRLAELALASPAGRVPDMGGPEVRSFDSLARAYLKATGRRRSVLQVPLPGRTYRAFRTGGHLAPEAAVGKVTFEEYLEHRFGNRGGTGARSGRGQA</sequence>
<dbReference type="SUPFAM" id="SSF51735">
    <property type="entry name" value="NAD(P)-binding Rossmann-fold domains"/>
    <property type="match status" value="1"/>
</dbReference>
<feature type="domain" description="NAD(P)-binding" evidence="1">
    <location>
        <begin position="8"/>
        <end position="141"/>
    </location>
</feature>
<dbReference type="AlphaFoldDB" id="A0A1S2P327"/>
<protein>
    <submittedName>
        <fullName evidence="2">Nucleoside-diphosphate sugar epimerase</fullName>
    </submittedName>
</protein>